<dbReference type="EMBL" id="BAAAPU010000007">
    <property type="protein sequence ID" value="GAA1980501.1"/>
    <property type="molecule type" value="Genomic_DNA"/>
</dbReference>
<feature type="domain" description="DnaJ homologue subfamily C member 28 conserved" evidence="2">
    <location>
        <begin position="11"/>
        <end position="73"/>
    </location>
</feature>
<reference evidence="3 4" key="1">
    <citation type="journal article" date="2019" name="Int. J. Syst. Evol. Microbiol.">
        <title>The Global Catalogue of Microorganisms (GCM) 10K type strain sequencing project: providing services to taxonomists for standard genome sequencing and annotation.</title>
        <authorList>
            <consortium name="The Broad Institute Genomics Platform"/>
            <consortium name="The Broad Institute Genome Sequencing Center for Infectious Disease"/>
            <person name="Wu L."/>
            <person name="Ma J."/>
        </authorList>
    </citation>
    <scope>NUCLEOTIDE SEQUENCE [LARGE SCALE GENOMIC DNA]</scope>
    <source>
        <strain evidence="3 4">JCM 15628</strain>
    </source>
</reference>
<sequence>MSGQPYWESPVEKQIREAQERGDFDNLPGAGKPLDLSDSGDPDWWVKRFAARENLDLGSALPGALALRKEAAGYPESLVDVRTEAQVREIIEDYNKRVLADRRRPAVGNLPPAIAKTLDVDEMVERWRPLRAELEEQQRRARQERAAARAAELAARPSWWQRLFGRGR</sequence>
<organism evidence="3 4">
    <name type="scientific">Terrabacter lapilli</name>
    <dbReference type="NCBI Taxonomy" id="436231"/>
    <lineage>
        <taxon>Bacteria</taxon>
        <taxon>Bacillati</taxon>
        <taxon>Actinomycetota</taxon>
        <taxon>Actinomycetes</taxon>
        <taxon>Micrococcales</taxon>
        <taxon>Intrasporangiaceae</taxon>
        <taxon>Terrabacter</taxon>
    </lineage>
</organism>
<comment type="caution">
    <text evidence="3">The sequence shown here is derived from an EMBL/GenBank/DDBJ whole genome shotgun (WGS) entry which is preliminary data.</text>
</comment>
<proteinExistence type="predicted"/>
<evidence type="ECO:0000259" key="2">
    <source>
        <dbReference type="Pfam" id="PF09350"/>
    </source>
</evidence>
<name>A0ABN2S516_9MICO</name>
<keyword evidence="4" id="KW-1185">Reference proteome</keyword>
<protein>
    <submittedName>
        <fullName evidence="3">DUF1992 domain-containing protein</fullName>
    </submittedName>
</protein>
<dbReference type="RefSeq" id="WP_344061862.1">
    <property type="nucleotide sequence ID" value="NZ_BAAAPU010000007.1"/>
</dbReference>
<evidence type="ECO:0000313" key="3">
    <source>
        <dbReference type="EMBL" id="GAA1980501.1"/>
    </source>
</evidence>
<dbReference type="Pfam" id="PF09350">
    <property type="entry name" value="DJC28_CD"/>
    <property type="match status" value="1"/>
</dbReference>
<evidence type="ECO:0000313" key="4">
    <source>
        <dbReference type="Proteomes" id="UP001500013"/>
    </source>
</evidence>
<dbReference type="InterPro" id="IPR018961">
    <property type="entry name" value="DnaJ_homolog_subfam-C_membr-28"/>
</dbReference>
<dbReference type="Proteomes" id="UP001500013">
    <property type="component" value="Unassembled WGS sequence"/>
</dbReference>
<gene>
    <name evidence="3" type="ORF">GCM10009817_21810</name>
</gene>
<feature type="region of interest" description="Disordered" evidence="1">
    <location>
        <begin position="1"/>
        <end position="38"/>
    </location>
</feature>
<feature type="compositionally biased region" description="Basic and acidic residues" evidence="1">
    <location>
        <begin position="10"/>
        <end position="24"/>
    </location>
</feature>
<accession>A0ABN2S516</accession>
<evidence type="ECO:0000256" key="1">
    <source>
        <dbReference type="SAM" id="MobiDB-lite"/>
    </source>
</evidence>